<organism evidence="1 2">
    <name type="scientific">Glycomyces niveus</name>
    <dbReference type="NCBI Taxonomy" id="2820287"/>
    <lineage>
        <taxon>Bacteria</taxon>
        <taxon>Bacillati</taxon>
        <taxon>Actinomycetota</taxon>
        <taxon>Actinomycetes</taxon>
        <taxon>Glycomycetales</taxon>
        <taxon>Glycomycetaceae</taxon>
        <taxon>Glycomyces</taxon>
    </lineage>
</organism>
<gene>
    <name evidence="1" type="ORF">J5V16_08125</name>
</gene>
<name>A0ABS3U1Y4_9ACTN</name>
<keyword evidence="2" id="KW-1185">Reference proteome</keyword>
<sequence length="73" mass="8320">MRGLRPRQHRYRTGHVLDHLAAYLLPAQPLCETVQAWVVNRLGDASEQYPEVIIPLLHRAADDYQTSEEAPDA</sequence>
<dbReference type="Proteomes" id="UP000681341">
    <property type="component" value="Unassembled WGS sequence"/>
</dbReference>
<proteinExistence type="predicted"/>
<comment type="caution">
    <text evidence="1">The sequence shown here is derived from an EMBL/GenBank/DDBJ whole genome shotgun (WGS) entry which is preliminary data.</text>
</comment>
<dbReference type="EMBL" id="JAGFNP010000003">
    <property type="protein sequence ID" value="MBO3732788.1"/>
    <property type="molecule type" value="Genomic_DNA"/>
</dbReference>
<evidence type="ECO:0000313" key="2">
    <source>
        <dbReference type="Proteomes" id="UP000681341"/>
    </source>
</evidence>
<evidence type="ECO:0000313" key="1">
    <source>
        <dbReference type="EMBL" id="MBO3732788.1"/>
    </source>
</evidence>
<protein>
    <submittedName>
        <fullName evidence="1">Uncharacterized protein</fullName>
    </submittedName>
</protein>
<reference evidence="1 2" key="1">
    <citation type="submission" date="2021-03" db="EMBL/GenBank/DDBJ databases">
        <title>Glycomyces sp. nov., a novel actinomycete isolated from soil.</title>
        <authorList>
            <person name="Yang X."/>
            <person name="Xu X."/>
        </authorList>
    </citation>
    <scope>NUCLEOTIDE SEQUENCE [LARGE SCALE GENOMIC DNA]</scope>
    <source>
        <strain evidence="1 2">NEAU-S30</strain>
    </source>
</reference>
<dbReference type="RefSeq" id="WP_208495566.1">
    <property type="nucleotide sequence ID" value="NZ_JAGFNP010000003.1"/>
</dbReference>
<accession>A0ABS3U1Y4</accession>